<dbReference type="Proteomes" id="UP000316437">
    <property type="component" value="Unassembled WGS sequence"/>
</dbReference>
<comment type="caution">
    <text evidence="1">The sequence shown here is derived from an EMBL/GenBank/DDBJ whole genome shotgun (WGS) entry which is preliminary data.</text>
</comment>
<name>A0A543E9N7_9FLAO</name>
<evidence type="ECO:0000313" key="2">
    <source>
        <dbReference type="Proteomes" id="UP000316437"/>
    </source>
</evidence>
<organism evidence="1 2">
    <name type="scientific">Chryseobacterium aquifrigidense</name>
    <dbReference type="NCBI Taxonomy" id="558021"/>
    <lineage>
        <taxon>Bacteria</taxon>
        <taxon>Pseudomonadati</taxon>
        <taxon>Bacteroidota</taxon>
        <taxon>Flavobacteriia</taxon>
        <taxon>Flavobacteriales</taxon>
        <taxon>Weeksellaceae</taxon>
        <taxon>Chryseobacterium group</taxon>
        <taxon>Chryseobacterium</taxon>
    </lineage>
</organism>
<keyword evidence="2" id="KW-1185">Reference proteome</keyword>
<reference evidence="1 2" key="1">
    <citation type="submission" date="2019-06" db="EMBL/GenBank/DDBJ databases">
        <title>Sorghum-associated microbial communities from plants grown in Nebraska, USA.</title>
        <authorList>
            <person name="Schachtman D."/>
        </authorList>
    </citation>
    <scope>NUCLEOTIDE SEQUENCE [LARGE SCALE GENOMIC DNA]</scope>
    <source>
        <strain evidence="1 2">110</strain>
    </source>
</reference>
<sequence length="138" mass="16327">MIDVKEGGVYKTKGGFKVLITDIDFERQRPYLGHLFHKQGMRVVSYYHNLTHKETDFEIVSAWDNSELPIYYHKEVPFNKDYREIPTNLEGIKLAIKANENIWFIDKNGNKYQGSKTWVDILNYRLTGKFPEANLFNY</sequence>
<evidence type="ECO:0000313" key="1">
    <source>
        <dbReference type="EMBL" id="TQM18305.1"/>
    </source>
</evidence>
<gene>
    <name evidence="1" type="ORF">FB551_4086</name>
</gene>
<proteinExistence type="predicted"/>
<dbReference type="RefSeq" id="WP_142018661.1">
    <property type="nucleotide sequence ID" value="NZ_VFPD01000003.1"/>
</dbReference>
<accession>A0A543E9N7</accession>
<dbReference type="AlphaFoldDB" id="A0A543E9N7"/>
<protein>
    <submittedName>
        <fullName evidence="1">Uncharacterized protein</fullName>
    </submittedName>
</protein>
<dbReference type="EMBL" id="VFPD01000003">
    <property type="protein sequence ID" value="TQM18305.1"/>
    <property type="molecule type" value="Genomic_DNA"/>
</dbReference>